<protein>
    <submittedName>
        <fullName evidence="1">Uncharacterized protein</fullName>
    </submittedName>
</protein>
<evidence type="ECO:0000313" key="1">
    <source>
        <dbReference type="EMBL" id="SMB95565.1"/>
    </source>
</evidence>
<dbReference type="Proteomes" id="UP000192731">
    <property type="component" value="Unassembled WGS sequence"/>
</dbReference>
<reference evidence="1 2" key="1">
    <citation type="submission" date="2017-04" db="EMBL/GenBank/DDBJ databases">
        <authorList>
            <person name="Afonso C.L."/>
            <person name="Miller P.J."/>
            <person name="Scott M.A."/>
            <person name="Spackman E."/>
            <person name="Goraichik I."/>
            <person name="Dimitrov K.M."/>
            <person name="Suarez D.L."/>
            <person name="Swayne D.E."/>
        </authorList>
    </citation>
    <scope>NUCLEOTIDE SEQUENCE [LARGE SCALE GENOMIC DNA]</scope>
    <source>
        <strain evidence="1 2">DSM 11270</strain>
    </source>
</reference>
<proteinExistence type="predicted"/>
<dbReference type="AlphaFoldDB" id="A0A1W1VQC0"/>
<gene>
    <name evidence="1" type="ORF">SAMN00017405_0431</name>
</gene>
<organism evidence="1 2">
    <name type="scientific">Desulfonispora thiosulfatigenes DSM 11270</name>
    <dbReference type="NCBI Taxonomy" id="656914"/>
    <lineage>
        <taxon>Bacteria</taxon>
        <taxon>Bacillati</taxon>
        <taxon>Bacillota</taxon>
        <taxon>Clostridia</taxon>
        <taxon>Eubacteriales</taxon>
        <taxon>Peptococcaceae</taxon>
        <taxon>Desulfonispora</taxon>
    </lineage>
</organism>
<dbReference type="OrthoDB" id="1957712at2"/>
<keyword evidence="2" id="KW-1185">Reference proteome</keyword>
<dbReference type="RefSeq" id="WP_084054221.1">
    <property type="nucleotide sequence ID" value="NZ_FWWT01000022.1"/>
</dbReference>
<sequence length="316" mass="37407">MGYVNRTILFYDFKVLIEGKKKELSKEELLQVIKAKLKKEKFELEEGFEKYSFYLNEDKDNPIILDILKMCDENMFCRIGKKKDINNYQRRNFNDLSTKKINLNTDEFLEVFTYFLLDFSSGKITHMFSREAPQIKEFIRFFEHNIKRVKTNEGNYNLNAEIIPIPNNNALEFMDKIKYFSLAEFKFAIPAKELFEDVGIKLGKQKTIKFNELQSETVSIIIAGGDEKLKKDNYDCLKAIIDTIYEEKDNGKNILEKLIVRANIDERVENFDLLEPFFTRQVTLKQKPRTTYIPLEEIFSSLEYIYSDMKPKLKVI</sequence>
<dbReference type="STRING" id="656914.SAMN00017405_0431"/>
<name>A0A1W1VQC0_DESTI</name>
<dbReference type="EMBL" id="FWWT01000022">
    <property type="protein sequence ID" value="SMB95565.1"/>
    <property type="molecule type" value="Genomic_DNA"/>
</dbReference>
<evidence type="ECO:0000313" key="2">
    <source>
        <dbReference type="Proteomes" id="UP000192731"/>
    </source>
</evidence>
<accession>A0A1W1VQC0</accession>